<comment type="caution">
    <text evidence="1">The sequence shown here is derived from an EMBL/GenBank/DDBJ whole genome shotgun (WGS) entry which is preliminary data.</text>
</comment>
<dbReference type="AlphaFoldDB" id="Q4CB47"/>
<reference evidence="1" key="2">
    <citation type="submission" date="2005-06" db="EMBL/GenBank/DDBJ databases">
        <title>Sequencing of the draft genome and assembly of Crocosphaera watsonii WH 8501.</title>
        <authorList>
            <consortium name="US DOE Joint Genome Institute (JGI-PGF)"/>
            <person name="Copeland A."/>
            <person name="Lucas S."/>
            <person name="Lapidus A."/>
            <person name="Barry K."/>
            <person name="Detter C."/>
            <person name="Glavina T."/>
            <person name="Hammon N."/>
            <person name="Israni S."/>
            <person name="Pitluck S."/>
            <person name="Richardson P."/>
        </authorList>
    </citation>
    <scope>NUCLEOTIDE SEQUENCE [LARGE SCALE GENOMIC DNA]</scope>
    <source>
        <strain evidence="1">WH 8501</strain>
    </source>
</reference>
<reference evidence="1" key="3">
    <citation type="submission" date="2016-12" db="EMBL/GenBank/DDBJ databases">
        <title>Annotation of the draft genome assembly of Crocosphaera watsonii WH 8501.</title>
        <authorList>
            <consortium name="US DOE Joint Genome Institute (JGI-ORNL)"/>
            <person name="Larimer F."/>
            <person name="Land M."/>
        </authorList>
    </citation>
    <scope>NUCLEOTIDE SEQUENCE</scope>
    <source>
        <strain evidence="1">WH 8501</strain>
    </source>
</reference>
<organism evidence="1 2">
    <name type="scientific">Crocosphaera watsonii WH 8501</name>
    <dbReference type="NCBI Taxonomy" id="165597"/>
    <lineage>
        <taxon>Bacteria</taxon>
        <taxon>Bacillati</taxon>
        <taxon>Cyanobacteriota</taxon>
        <taxon>Cyanophyceae</taxon>
        <taxon>Oscillatoriophycideae</taxon>
        <taxon>Chroococcales</taxon>
        <taxon>Aphanothecaceae</taxon>
        <taxon>Crocosphaera</taxon>
    </lineage>
</organism>
<name>Q4CB47_CROWT</name>
<dbReference type="EMBL" id="AADV02000001">
    <property type="protein sequence ID" value="EAM52739.1"/>
    <property type="molecule type" value="Genomic_DNA"/>
</dbReference>
<dbReference type="Proteomes" id="UP000003922">
    <property type="component" value="Unassembled WGS sequence"/>
</dbReference>
<keyword evidence="2" id="KW-1185">Reference proteome</keyword>
<protein>
    <submittedName>
        <fullName evidence="1">Uncharacterized protein</fullName>
    </submittedName>
</protein>
<accession>Q4CB47</accession>
<evidence type="ECO:0000313" key="1">
    <source>
        <dbReference type="EMBL" id="EAM52739.1"/>
    </source>
</evidence>
<reference evidence="1" key="1">
    <citation type="submission" date="2004-02" db="EMBL/GenBank/DDBJ databases">
        <authorList>
            <consortium name="DOE Joint Genome Institute"/>
        </authorList>
    </citation>
    <scope>NUCLEOTIDE SEQUENCE [LARGE SCALE GENOMIC DNA]</scope>
    <source>
        <strain evidence="1">WH 8501</strain>
    </source>
</reference>
<evidence type="ECO:0000313" key="2">
    <source>
        <dbReference type="Proteomes" id="UP000003922"/>
    </source>
</evidence>
<dbReference type="KEGG" id="cwa:CwatDRAFT_6741"/>
<proteinExistence type="predicted"/>
<sequence length="125" mass="15148">MEVRMRESKNYPLIMKIREKFRQYPTDMQQWMIQQEKTKLTRVETALKNGKKLYAKMEDEEKGQWLLRTTIILEQYLSLLPERNCSLDQVSDDYIFQVWEILENDPSLRELIAQVETRYEGLLKV</sequence>
<gene>
    <name evidence="1" type="ORF">CwatDRAFT_6741</name>
</gene>